<accession>A0ABZ0JMS4</accession>
<dbReference type="RefSeq" id="WP_317843916.1">
    <property type="nucleotide sequence ID" value="NZ_CP126170.1"/>
</dbReference>
<evidence type="ECO:0000313" key="1">
    <source>
        <dbReference type="EMBL" id="WOS40462.1"/>
    </source>
</evidence>
<name>A0ABZ0JMS4_9XANT</name>
<sequence length="329" mass="36440">MELAADAGVCRCCGATTLQRAVWPEVYADTGQELRRCGQCALAYLAPDFTEDTLARFYAHDYRRLFPAESPWRSEARFFAWRGDRPIAQRRLQWIAPQLANGARLLEMGSGFGAFLGVAAAARPDLALWAIEPDLEHRARLLGDARVAFVPDLQAVADASVDAVVAFHVLEHLPDPRGFLHTLTRILAPGGHAWIEVPDVMGDWRSRNYVHPAHLSYFSGPVLQRLALSAGLEVVQCGAHPAGGVLADNLWVQLRRPPHPCATPLAGASAEEVRLLDARLDSVGWGLRDRLRRALKRVIVRAFGPGLPGEVQRWRGRRHVREATRDALR</sequence>
<dbReference type="GO" id="GO:0008168">
    <property type="term" value="F:methyltransferase activity"/>
    <property type="evidence" value="ECO:0007669"/>
    <property type="project" value="UniProtKB-KW"/>
</dbReference>
<dbReference type="CDD" id="cd02440">
    <property type="entry name" value="AdoMet_MTases"/>
    <property type="match status" value="1"/>
</dbReference>
<dbReference type="EMBL" id="CP126172">
    <property type="protein sequence ID" value="WOS40462.1"/>
    <property type="molecule type" value="Genomic_DNA"/>
</dbReference>
<dbReference type="Proteomes" id="UP001302020">
    <property type="component" value="Chromosome"/>
</dbReference>
<dbReference type="SUPFAM" id="SSF53335">
    <property type="entry name" value="S-adenosyl-L-methionine-dependent methyltransferases"/>
    <property type="match status" value="1"/>
</dbReference>
<gene>
    <name evidence="1" type="ORF">QN243_19045</name>
</gene>
<proteinExistence type="predicted"/>
<dbReference type="Gene3D" id="3.40.50.150">
    <property type="entry name" value="Vaccinia Virus protein VP39"/>
    <property type="match status" value="1"/>
</dbReference>
<dbReference type="EC" id="2.1.1.-" evidence="1"/>
<organism evidence="1 2">
    <name type="scientific">Xanthomonas rydalmerensis</name>
    <dbReference type="NCBI Taxonomy" id="3046274"/>
    <lineage>
        <taxon>Bacteria</taxon>
        <taxon>Pseudomonadati</taxon>
        <taxon>Pseudomonadota</taxon>
        <taxon>Gammaproteobacteria</taxon>
        <taxon>Lysobacterales</taxon>
        <taxon>Lysobacteraceae</taxon>
        <taxon>Xanthomonas</taxon>
    </lineage>
</organism>
<dbReference type="PANTHER" id="PTHR43861">
    <property type="entry name" value="TRANS-ACONITATE 2-METHYLTRANSFERASE-RELATED"/>
    <property type="match status" value="1"/>
</dbReference>
<keyword evidence="1" id="KW-0489">Methyltransferase</keyword>
<dbReference type="PANTHER" id="PTHR43861:SF5">
    <property type="entry name" value="BLL5978 PROTEIN"/>
    <property type="match status" value="1"/>
</dbReference>
<dbReference type="Pfam" id="PF13489">
    <property type="entry name" value="Methyltransf_23"/>
    <property type="match status" value="1"/>
</dbReference>
<evidence type="ECO:0000313" key="2">
    <source>
        <dbReference type="Proteomes" id="UP001302020"/>
    </source>
</evidence>
<keyword evidence="2" id="KW-1185">Reference proteome</keyword>
<dbReference type="GO" id="GO:0032259">
    <property type="term" value="P:methylation"/>
    <property type="evidence" value="ECO:0007669"/>
    <property type="project" value="UniProtKB-KW"/>
</dbReference>
<reference evidence="1 2" key="1">
    <citation type="submission" date="2023-05" db="EMBL/GenBank/DDBJ databases">
        <title>Xanthomonas rydalmerenesis sp. nov., a novel Xanthomonas species isolated from Fragaria x ananassa.</title>
        <authorList>
            <person name="McKnight D.J.E."/>
            <person name="Wong-Bajracharya J."/>
            <person name="Okoh E.B."/>
            <person name="Snijders F."/>
            <person name="Lidbetter F."/>
            <person name="Webster J."/>
            <person name="Djordjevic S.P."/>
            <person name="Bogema D.R."/>
            <person name="Chapman T.A."/>
        </authorList>
    </citation>
    <scope>NUCLEOTIDE SEQUENCE [LARGE SCALE GENOMIC DNA]</scope>
    <source>
        <strain evidence="1 2">DAR34883</strain>
    </source>
</reference>
<keyword evidence="1" id="KW-0808">Transferase</keyword>
<dbReference type="InterPro" id="IPR029063">
    <property type="entry name" value="SAM-dependent_MTases_sf"/>
</dbReference>
<protein>
    <submittedName>
        <fullName evidence="1">Class I SAM-dependent methyltransferase</fullName>
        <ecNumber evidence="1">2.1.1.-</ecNumber>
    </submittedName>
</protein>